<protein>
    <submittedName>
        <fullName evidence="2">Replicative DNA helicase</fullName>
        <ecNumber evidence="2">3.6.4.12</ecNumber>
    </submittedName>
</protein>
<dbReference type="Gene3D" id="3.40.50.300">
    <property type="entry name" value="P-loop containing nucleotide triphosphate hydrolases"/>
    <property type="match status" value="1"/>
</dbReference>
<keyword evidence="2" id="KW-0547">Nucleotide-binding</keyword>
<reference evidence="3" key="1">
    <citation type="submission" date="2018-06" db="EMBL/GenBank/DDBJ databases">
        <authorList>
            <consortium name="Pathogen Informatics"/>
        </authorList>
    </citation>
    <scope>NUCLEOTIDE SEQUENCE [LARGE SCALE GENOMIC DNA]</scope>
    <source>
        <strain evidence="3">NCTC10132</strain>
    </source>
</reference>
<dbReference type="GO" id="GO:0016787">
    <property type="term" value="F:hydrolase activity"/>
    <property type="evidence" value="ECO:0007669"/>
    <property type="project" value="UniProtKB-KW"/>
</dbReference>
<dbReference type="Pfam" id="PF03796">
    <property type="entry name" value="DnaB_C"/>
    <property type="match status" value="1"/>
</dbReference>
<dbReference type="KEGG" id="medw:NCTC10132_00339"/>
<dbReference type="InterPro" id="IPR007694">
    <property type="entry name" value="DNA_helicase_DnaB-like_C"/>
</dbReference>
<dbReference type="SUPFAM" id="SSF52540">
    <property type="entry name" value="P-loop containing nucleoside triphosphate hydrolases"/>
    <property type="match status" value="1"/>
</dbReference>
<dbReference type="GO" id="GO:0005524">
    <property type="term" value="F:ATP binding"/>
    <property type="evidence" value="ECO:0007669"/>
    <property type="project" value="InterPro"/>
</dbReference>
<dbReference type="AlphaFoldDB" id="A0A3B0PU96"/>
<dbReference type="GO" id="GO:0006260">
    <property type="term" value="P:DNA replication"/>
    <property type="evidence" value="ECO:0007669"/>
    <property type="project" value="InterPro"/>
</dbReference>
<keyword evidence="3" id="KW-1185">Reference proteome</keyword>
<dbReference type="EC" id="3.6.4.12" evidence="2"/>
<name>A0A3B0PU96_9BACT</name>
<dbReference type="GO" id="GO:0003678">
    <property type="term" value="F:DNA helicase activity"/>
    <property type="evidence" value="ECO:0007669"/>
    <property type="project" value="UniProtKB-EC"/>
</dbReference>
<keyword evidence="2" id="KW-0067">ATP-binding</keyword>
<evidence type="ECO:0000313" key="2">
    <source>
        <dbReference type="EMBL" id="SYV96984.1"/>
    </source>
</evidence>
<dbReference type="EMBL" id="LS991951">
    <property type="protein sequence ID" value="SYV96984.1"/>
    <property type="molecule type" value="Genomic_DNA"/>
</dbReference>
<dbReference type="PANTHER" id="PTHR30153:SF2">
    <property type="entry name" value="REPLICATIVE DNA HELICASE"/>
    <property type="match status" value="1"/>
</dbReference>
<evidence type="ECO:0000259" key="1">
    <source>
        <dbReference type="PROSITE" id="PS51199"/>
    </source>
</evidence>
<dbReference type="Proteomes" id="UP000257559">
    <property type="component" value="Chromosome"/>
</dbReference>
<dbReference type="InterPro" id="IPR027417">
    <property type="entry name" value="P-loop_NTPase"/>
</dbReference>
<proteinExistence type="predicted"/>
<evidence type="ECO:0000313" key="3">
    <source>
        <dbReference type="Proteomes" id="UP000257559"/>
    </source>
</evidence>
<feature type="domain" description="SF4 helicase" evidence="1">
    <location>
        <begin position="1"/>
        <end position="102"/>
    </location>
</feature>
<organism evidence="2 3">
    <name type="scientific">Mycoplasmopsis edwardii</name>
    <dbReference type="NCBI Taxonomy" id="53558"/>
    <lineage>
        <taxon>Bacteria</taxon>
        <taxon>Bacillati</taxon>
        <taxon>Mycoplasmatota</taxon>
        <taxon>Mycoplasmoidales</taxon>
        <taxon>Metamycoplasmataceae</taxon>
        <taxon>Mycoplasmopsis</taxon>
    </lineage>
</organism>
<keyword evidence="2" id="KW-0347">Helicase</keyword>
<sequence>MLALDLKIPIIALSQLSRSVEQRTEKRPQLSDLRESGAIEQDADIVIFLSRNILDPKKDDDASKFDEYSLTQVTVAKNRNGQPGYTEMLYKGNIVTFFDEKS</sequence>
<accession>A0A3B0PU96</accession>
<keyword evidence="2" id="KW-0378">Hydrolase</keyword>
<dbReference type="GO" id="GO:0005829">
    <property type="term" value="C:cytosol"/>
    <property type="evidence" value="ECO:0007669"/>
    <property type="project" value="TreeGrafter"/>
</dbReference>
<gene>
    <name evidence="2" type="primary">dnaB_1</name>
    <name evidence="2" type="ORF">NCTC10132_00339</name>
</gene>
<dbReference type="PANTHER" id="PTHR30153">
    <property type="entry name" value="REPLICATIVE DNA HELICASE DNAB"/>
    <property type="match status" value="1"/>
</dbReference>
<dbReference type="PROSITE" id="PS51199">
    <property type="entry name" value="SF4_HELICASE"/>
    <property type="match status" value="1"/>
</dbReference>